<dbReference type="GO" id="GO:0003677">
    <property type="term" value="F:DNA binding"/>
    <property type="evidence" value="ECO:0007669"/>
    <property type="project" value="UniProtKB-KW"/>
</dbReference>
<sequence>MSLKKTSYTLMTDKQRIALVKQKQNELRMTHTNLISWAEKHLDMKVNQSISSKTLGQVNMSSELLKAHGAKFLYELYSEADGFKFLNGWLEKFKARYGIKSFHRFKKSGSVDMSVVDQALPRLRELLDPLPWTDIYNMDETRLFFCMLVIPIGK</sequence>
<evidence type="ECO:0000313" key="3">
    <source>
        <dbReference type="EMBL" id="OAE34301.1"/>
    </source>
</evidence>
<reference evidence="3" key="1">
    <citation type="submission" date="2016-03" db="EMBL/GenBank/DDBJ databases">
        <title>Mechanisms controlling the formation of the plant cell surface in tip-growing cells are functionally conserved among land plants.</title>
        <authorList>
            <person name="Honkanen S."/>
            <person name="Jones V.A."/>
            <person name="Morieri G."/>
            <person name="Champion C."/>
            <person name="Hetherington A.J."/>
            <person name="Kelly S."/>
            <person name="Saint-Marcoux D."/>
            <person name="Proust H."/>
            <person name="Prescott H."/>
            <person name="Dolan L."/>
        </authorList>
    </citation>
    <scope>NUCLEOTIDE SEQUENCE [LARGE SCALE GENOMIC DNA]</scope>
    <source>
        <tissue evidence="3">Whole gametophyte</tissue>
    </source>
</reference>
<dbReference type="AlphaFoldDB" id="A0A176WNW6"/>
<protein>
    <recommendedName>
        <fullName evidence="2">HTH CENPB-type domain-containing protein</fullName>
    </recommendedName>
</protein>
<feature type="domain" description="HTH CENPB-type" evidence="2">
    <location>
        <begin position="62"/>
        <end position="101"/>
    </location>
</feature>
<dbReference type="InterPro" id="IPR006600">
    <property type="entry name" value="HTH_CenpB_DNA-bd_dom"/>
</dbReference>
<comment type="caution">
    <text evidence="3">The sequence shown here is derived from an EMBL/GenBank/DDBJ whole genome shotgun (WGS) entry which is preliminary data.</text>
</comment>
<dbReference type="Proteomes" id="UP000077202">
    <property type="component" value="Unassembled WGS sequence"/>
</dbReference>
<organism evidence="3 4">
    <name type="scientific">Marchantia polymorpha subsp. ruderalis</name>
    <dbReference type="NCBI Taxonomy" id="1480154"/>
    <lineage>
        <taxon>Eukaryota</taxon>
        <taxon>Viridiplantae</taxon>
        <taxon>Streptophyta</taxon>
        <taxon>Embryophyta</taxon>
        <taxon>Marchantiophyta</taxon>
        <taxon>Marchantiopsida</taxon>
        <taxon>Marchantiidae</taxon>
        <taxon>Marchantiales</taxon>
        <taxon>Marchantiaceae</taxon>
        <taxon>Marchantia</taxon>
    </lineage>
</organism>
<evidence type="ECO:0000313" key="4">
    <source>
        <dbReference type="Proteomes" id="UP000077202"/>
    </source>
</evidence>
<name>A0A176WNW6_MARPO</name>
<keyword evidence="4" id="KW-1185">Reference proteome</keyword>
<dbReference type="Pfam" id="PF03221">
    <property type="entry name" value="HTH_Tnp_Tc5"/>
    <property type="match status" value="1"/>
</dbReference>
<keyword evidence="1" id="KW-0238">DNA-binding</keyword>
<evidence type="ECO:0000259" key="2">
    <source>
        <dbReference type="Pfam" id="PF03221"/>
    </source>
</evidence>
<evidence type="ECO:0000256" key="1">
    <source>
        <dbReference type="ARBA" id="ARBA00023125"/>
    </source>
</evidence>
<dbReference type="EMBL" id="LVLJ01000419">
    <property type="protein sequence ID" value="OAE34301.1"/>
    <property type="molecule type" value="Genomic_DNA"/>
</dbReference>
<dbReference type="Gene3D" id="1.10.10.60">
    <property type="entry name" value="Homeodomain-like"/>
    <property type="match status" value="1"/>
</dbReference>
<accession>A0A176WNW6</accession>
<proteinExistence type="predicted"/>
<gene>
    <name evidence="3" type="ORF">AXG93_3235s1040</name>
</gene>